<evidence type="ECO:0000313" key="1">
    <source>
        <dbReference type="EMBL" id="KAK8035505.1"/>
    </source>
</evidence>
<reference evidence="1 2" key="1">
    <citation type="submission" date="2023-01" db="EMBL/GenBank/DDBJ databases">
        <title>Analysis of 21 Apiospora genomes using comparative genomics revels a genus with tremendous synthesis potential of carbohydrate active enzymes and secondary metabolites.</title>
        <authorList>
            <person name="Sorensen T."/>
        </authorList>
    </citation>
    <scope>NUCLEOTIDE SEQUENCE [LARGE SCALE GENOMIC DNA]</scope>
    <source>
        <strain evidence="1 2">CBS 33761</strain>
    </source>
</reference>
<organism evidence="1 2">
    <name type="scientific">Apiospora rasikravindrae</name>
    <dbReference type="NCBI Taxonomy" id="990691"/>
    <lineage>
        <taxon>Eukaryota</taxon>
        <taxon>Fungi</taxon>
        <taxon>Dikarya</taxon>
        <taxon>Ascomycota</taxon>
        <taxon>Pezizomycotina</taxon>
        <taxon>Sordariomycetes</taxon>
        <taxon>Xylariomycetidae</taxon>
        <taxon>Amphisphaeriales</taxon>
        <taxon>Apiosporaceae</taxon>
        <taxon>Apiospora</taxon>
    </lineage>
</organism>
<accession>A0ABR1SMF4</accession>
<keyword evidence="2" id="KW-1185">Reference proteome</keyword>
<protein>
    <recommendedName>
        <fullName evidence="3">Phospholipase C/D domain-containing protein</fullName>
    </recommendedName>
</protein>
<comment type="caution">
    <text evidence="1">The sequence shown here is derived from an EMBL/GenBank/DDBJ whole genome shotgun (WGS) entry which is preliminary data.</text>
</comment>
<gene>
    <name evidence="1" type="ORF">PG993_010500</name>
</gene>
<evidence type="ECO:0000313" key="2">
    <source>
        <dbReference type="Proteomes" id="UP001444661"/>
    </source>
</evidence>
<dbReference type="Proteomes" id="UP001444661">
    <property type="component" value="Unassembled WGS sequence"/>
</dbReference>
<evidence type="ECO:0008006" key="3">
    <source>
        <dbReference type="Google" id="ProtNLM"/>
    </source>
</evidence>
<name>A0ABR1SMF4_9PEZI</name>
<sequence>MKRYFQHQGRNAELHDRFSDAMCQYWLGRAWHYYEDFPNIGTRERNSLAYMTTELDIGFSRSAHKYTTKLSKYTSYKDMVDCQTPNIFAKSVEAAIHAFEHAGITDKQRREAHLYRSFAFFHYGQYLDCFPSSVARYATYRSYNMSVLDYIGRKWNRGWNDWDCWDMSEAPDDRGLDVCVDSFYVHAAEDLFYAQQIDPSQDLLASLDADDRAICRKIQQRPGPQAFPLAEHPVPLLGTWIGDPRLWRDLTKPERVLLKLFRQRCEELSDGDAVDDGELEAQYAGMGITWYHDDDDDDRDLCLVHNGKTIIW</sequence>
<proteinExistence type="predicted"/>
<dbReference type="EMBL" id="JAQQWK010000009">
    <property type="protein sequence ID" value="KAK8035505.1"/>
    <property type="molecule type" value="Genomic_DNA"/>
</dbReference>